<gene>
    <name evidence="3" type="ORF">E1298_07915</name>
</gene>
<keyword evidence="2" id="KW-1133">Transmembrane helix</keyword>
<protein>
    <submittedName>
        <fullName evidence="3">Uncharacterized protein</fullName>
    </submittedName>
</protein>
<feature type="transmembrane region" description="Helical" evidence="2">
    <location>
        <begin position="421"/>
        <end position="441"/>
    </location>
</feature>
<dbReference type="Proteomes" id="UP000294513">
    <property type="component" value="Unassembled WGS sequence"/>
</dbReference>
<evidence type="ECO:0000313" key="4">
    <source>
        <dbReference type="Proteomes" id="UP000294513"/>
    </source>
</evidence>
<name>A0A4R5C4P0_9ACTN</name>
<feature type="transmembrane region" description="Helical" evidence="2">
    <location>
        <begin position="447"/>
        <end position="469"/>
    </location>
</feature>
<evidence type="ECO:0000313" key="3">
    <source>
        <dbReference type="EMBL" id="TDD93935.1"/>
    </source>
</evidence>
<dbReference type="EMBL" id="SMKU01000024">
    <property type="protein sequence ID" value="TDD93935.1"/>
    <property type="molecule type" value="Genomic_DNA"/>
</dbReference>
<organism evidence="3 4">
    <name type="scientific">Actinomadura rubrisoli</name>
    <dbReference type="NCBI Taxonomy" id="2530368"/>
    <lineage>
        <taxon>Bacteria</taxon>
        <taxon>Bacillati</taxon>
        <taxon>Actinomycetota</taxon>
        <taxon>Actinomycetes</taxon>
        <taxon>Streptosporangiales</taxon>
        <taxon>Thermomonosporaceae</taxon>
        <taxon>Actinomadura</taxon>
    </lineage>
</organism>
<feature type="transmembrane region" description="Helical" evidence="2">
    <location>
        <begin position="387"/>
        <end position="409"/>
    </location>
</feature>
<dbReference type="AlphaFoldDB" id="A0A4R5C4P0"/>
<keyword evidence="2" id="KW-0472">Membrane</keyword>
<keyword evidence="2" id="KW-0812">Transmembrane</keyword>
<evidence type="ECO:0000256" key="1">
    <source>
        <dbReference type="SAM" id="MobiDB-lite"/>
    </source>
</evidence>
<reference evidence="3 4" key="1">
    <citation type="submission" date="2019-03" db="EMBL/GenBank/DDBJ databases">
        <title>Draft genome sequences of novel Actinobacteria.</title>
        <authorList>
            <person name="Sahin N."/>
            <person name="Ay H."/>
            <person name="Saygin H."/>
        </authorList>
    </citation>
    <scope>NUCLEOTIDE SEQUENCE [LARGE SCALE GENOMIC DNA]</scope>
    <source>
        <strain evidence="3 4">H3C3</strain>
    </source>
</reference>
<dbReference type="RefSeq" id="WP_131890468.1">
    <property type="nucleotide sequence ID" value="NZ_SMKU01000024.1"/>
</dbReference>
<feature type="region of interest" description="Disordered" evidence="1">
    <location>
        <begin position="186"/>
        <end position="216"/>
    </location>
</feature>
<feature type="compositionally biased region" description="Basic and acidic residues" evidence="1">
    <location>
        <begin position="199"/>
        <end position="216"/>
    </location>
</feature>
<dbReference type="OrthoDB" id="3493748at2"/>
<comment type="caution">
    <text evidence="3">The sequence shown here is derived from an EMBL/GenBank/DDBJ whole genome shotgun (WGS) entry which is preliminary data.</text>
</comment>
<keyword evidence="4" id="KW-1185">Reference proteome</keyword>
<proteinExistence type="predicted"/>
<evidence type="ECO:0000256" key="2">
    <source>
        <dbReference type="SAM" id="Phobius"/>
    </source>
</evidence>
<accession>A0A4R5C4P0</accession>
<sequence>MAELDLRGTDPAQALKLLDELWETQGRDTCRVLVTDEAGLLMPHTGVFARLRSPLVGALLCVAVGRPRDGATGLEVPGQLLAGQDAGLLWVPDPDGHDWRLDGPALTVRPDEPGSGLVRLRELLRIPEVFDRTAELAAAMPGGVSNPGLRLATALPADAEFASALLTAISELLEPGVPPALDIAPADPVGRPEQGPEQGPEHGAVRLRDESPLNEAGRRAEDALATACRTAKRLGGPSSLLLLLRPVPAVKAVADAGRAVAEVRSGWVELFAEAPVDTEPLPGQRRLITDQGVLLPASEKPDRQGARTVFGGYVAEALARGSSLDGLKEGLRRQKGRVVPPRLDPKAELDRACPSELVERLRGDTPLPPPELWLPVPGLIAAGLAGVGWPGTGGAVVAVIYTLLVGLTVVRGPGARLPERLVPVAATGAVSAVGALEGSAVTGELPAGLRAAAMLVALSGAVAVVLWSWRRRCRGWIRATGLDDAPAALADLRTTAARLASGWSRAARARGGVADLVRAAAALDGVREALRHHAGTHGGPGGHAGARAELLASVRGHLRTLVQVALEPCWGDPLDELPIAHQDRARAATAAHLAEWERHVIRHGALEPPPFAANTALTGQNATSPKTAPVSQEDVLALSAEVTRGTDAVMWQLLGPGDLPLVRSGERRPPCVRFAPQAIRTALSARCPADTLWGRSSRHAGVLRLVPVRSDLVRQCWSSDDDPWEAT</sequence>